<evidence type="ECO:0000313" key="1">
    <source>
        <dbReference type="EMBL" id="TEB30915.1"/>
    </source>
</evidence>
<sequence length="134" mass="15144">LSVGPRCLIFENTPFPLKKALPHGRDTPPIPSPGVGFRIVWFCTTPRDEGTLFCLAPLFFLLIFDSDFPSFHKRYNAPFGLDLFTSPSPLPLCLIDRYFLTVVDRRCRVYPILLCNYLCLNLVVYNVVCPVGCG</sequence>
<organism evidence="1 2">
    <name type="scientific">Coprinellus micaceus</name>
    <name type="common">Glistening ink-cap mushroom</name>
    <name type="synonym">Coprinus micaceus</name>
    <dbReference type="NCBI Taxonomy" id="71717"/>
    <lineage>
        <taxon>Eukaryota</taxon>
        <taxon>Fungi</taxon>
        <taxon>Dikarya</taxon>
        <taxon>Basidiomycota</taxon>
        <taxon>Agaricomycotina</taxon>
        <taxon>Agaricomycetes</taxon>
        <taxon>Agaricomycetidae</taxon>
        <taxon>Agaricales</taxon>
        <taxon>Agaricineae</taxon>
        <taxon>Psathyrellaceae</taxon>
        <taxon>Coprinellus</taxon>
    </lineage>
</organism>
<dbReference type="AlphaFoldDB" id="A0A4Y7T9R9"/>
<dbReference type="EMBL" id="QPFP01000021">
    <property type="protein sequence ID" value="TEB30915.1"/>
    <property type="molecule type" value="Genomic_DNA"/>
</dbReference>
<reference evidence="1 2" key="1">
    <citation type="journal article" date="2019" name="Nat. Ecol. Evol.">
        <title>Megaphylogeny resolves global patterns of mushroom evolution.</title>
        <authorList>
            <person name="Varga T."/>
            <person name="Krizsan K."/>
            <person name="Foldi C."/>
            <person name="Dima B."/>
            <person name="Sanchez-Garcia M."/>
            <person name="Sanchez-Ramirez S."/>
            <person name="Szollosi G.J."/>
            <person name="Szarkandi J.G."/>
            <person name="Papp V."/>
            <person name="Albert L."/>
            <person name="Andreopoulos W."/>
            <person name="Angelini C."/>
            <person name="Antonin V."/>
            <person name="Barry K.W."/>
            <person name="Bougher N.L."/>
            <person name="Buchanan P."/>
            <person name="Buyck B."/>
            <person name="Bense V."/>
            <person name="Catcheside P."/>
            <person name="Chovatia M."/>
            <person name="Cooper J."/>
            <person name="Damon W."/>
            <person name="Desjardin D."/>
            <person name="Finy P."/>
            <person name="Geml J."/>
            <person name="Haridas S."/>
            <person name="Hughes K."/>
            <person name="Justo A."/>
            <person name="Karasinski D."/>
            <person name="Kautmanova I."/>
            <person name="Kiss B."/>
            <person name="Kocsube S."/>
            <person name="Kotiranta H."/>
            <person name="LaButti K.M."/>
            <person name="Lechner B.E."/>
            <person name="Liimatainen K."/>
            <person name="Lipzen A."/>
            <person name="Lukacs Z."/>
            <person name="Mihaltcheva S."/>
            <person name="Morgado L.N."/>
            <person name="Niskanen T."/>
            <person name="Noordeloos M.E."/>
            <person name="Ohm R.A."/>
            <person name="Ortiz-Santana B."/>
            <person name="Ovrebo C."/>
            <person name="Racz N."/>
            <person name="Riley R."/>
            <person name="Savchenko A."/>
            <person name="Shiryaev A."/>
            <person name="Soop K."/>
            <person name="Spirin V."/>
            <person name="Szebenyi C."/>
            <person name="Tomsovsky M."/>
            <person name="Tulloss R.E."/>
            <person name="Uehling J."/>
            <person name="Grigoriev I.V."/>
            <person name="Vagvolgyi C."/>
            <person name="Papp T."/>
            <person name="Martin F.M."/>
            <person name="Miettinen O."/>
            <person name="Hibbett D.S."/>
            <person name="Nagy L.G."/>
        </authorList>
    </citation>
    <scope>NUCLEOTIDE SEQUENCE [LARGE SCALE GENOMIC DNA]</scope>
    <source>
        <strain evidence="1 2">FP101781</strain>
    </source>
</reference>
<gene>
    <name evidence="1" type="ORF">FA13DRAFT_1733328</name>
</gene>
<keyword evidence="2" id="KW-1185">Reference proteome</keyword>
<evidence type="ECO:0000313" key="2">
    <source>
        <dbReference type="Proteomes" id="UP000298030"/>
    </source>
</evidence>
<name>A0A4Y7T9R9_COPMI</name>
<protein>
    <submittedName>
        <fullName evidence="1">Uncharacterized protein</fullName>
    </submittedName>
</protein>
<comment type="caution">
    <text evidence="1">The sequence shown here is derived from an EMBL/GenBank/DDBJ whole genome shotgun (WGS) entry which is preliminary data.</text>
</comment>
<proteinExistence type="predicted"/>
<feature type="non-terminal residue" evidence="1">
    <location>
        <position position="1"/>
    </location>
</feature>
<accession>A0A4Y7T9R9</accession>
<dbReference type="Proteomes" id="UP000298030">
    <property type="component" value="Unassembled WGS sequence"/>
</dbReference>